<dbReference type="HOGENOM" id="CLU_005316_6_1_9"/>
<keyword evidence="1" id="KW-0963">Cytoplasm</keyword>
<gene>
    <name evidence="8" type="ORF">BACPEC_00062</name>
</gene>
<dbReference type="PANTHER" id="PTHR22807">
    <property type="entry name" value="NOP2 YEAST -RELATED NOL1/NOP2/FMU SUN DOMAIN-CONTAINING"/>
    <property type="match status" value="1"/>
</dbReference>
<dbReference type="GO" id="GO:0006396">
    <property type="term" value="P:RNA processing"/>
    <property type="evidence" value="ECO:0007669"/>
    <property type="project" value="InterPro"/>
</dbReference>
<dbReference type="Pfam" id="PF01189">
    <property type="entry name" value="Methyltr_RsmB-F"/>
    <property type="match status" value="1"/>
</dbReference>
<feature type="binding site" evidence="6">
    <location>
        <position position="133"/>
    </location>
    <ligand>
        <name>S-adenosyl-L-methionine</name>
        <dbReference type="ChEBI" id="CHEBI:59789"/>
    </ligand>
</feature>
<keyword evidence="2 6" id="KW-0489">Methyltransferase</keyword>
<dbReference type="eggNOG" id="COG0144">
    <property type="taxonomic scope" value="Bacteria"/>
</dbReference>
<evidence type="ECO:0000256" key="5">
    <source>
        <dbReference type="ARBA" id="ARBA00022884"/>
    </source>
</evidence>
<reference evidence="8 9" key="1">
    <citation type="submission" date="2008-11" db="EMBL/GenBank/DDBJ databases">
        <title>Draft genome sequence of Bacteroides pectinophilus (ATCC 43243).</title>
        <authorList>
            <person name="Sudarsanam P."/>
            <person name="Ley R."/>
            <person name="Guruge J."/>
            <person name="Turnbaugh P.J."/>
            <person name="Mahowald M."/>
            <person name="Liep D."/>
            <person name="Gordon J."/>
        </authorList>
    </citation>
    <scope>NUCLEOTIDE SEQUENCE [LARGE SCALE GENOMIC DNA]</scope>
    <source>
        <strain evidence="8 9">ATCC 43243</strain>
    </source>
</reference>
<dbReference type="Pfam" id="PF17126">
    <property type="entry name" value="RsmF_methylt_CI"/>
    <property type="match status" value="1"/>
</dbReference>
<dbReference type="InterPro" id="IPR049560">
    <property type="entry name" value="MeTrfase_RsmB-F_NOP2_cat"/>
</dbReference>
<feature type="binding site" evidence="6">
    <location>
        <position position="178"/>
    </location>
    <ligand>
        <name>S-adenosyl-L-methionine</name>
        <dbReference type="ChEBI" id="CHEBI:59789"/>
    </ligand>
</feature>
<dbReference type="NCBIfam" id="TIGR00446">
    <property type="entry name" value="nop2p"/>
    <property type="match status" value="1"/>
</dbReference>
<evidence type="ECO:0000256" key="4">
    <source>
        <dbReference type="ARBA" id="ARBA00022691"/>
    </source>
</evidence>
<protein>
    <recommendedName>
        <fullName evidence="7">SAM-dependent MTase RsmB/NOP-type domain-containing protein</fullName>
    </recommendedName>
</protein>
<keyword evidence="3 6" id="KW-0808">Transferase</keyword>
<dbReference type="InterPro" id="IPR001678">
    <property type="entry name" value="MeTrfase_RsmB-F_NOP2_dom"/>
</dbReference>
<dbReference type="GO" id="GO:0003723">
    <property type="term" value="F:RNA binding"/>
    <property type="evidence" value="ECO:0007669"/>
    <property type="project" value="UniProtKB-UniRule"/>
</dbReference>
<dbReference type="SUPFAM" id="SSF53335">
    <property type="entry name" value="S-adenosyl-L-methionine-dependent methyltransferases"/>
    <property type="match status" value="1"/>
</dbReference>
<dbReference type="CDD" id="cd21147">
    <property type="entry name" value="RsmF_methylt_CTD1"/>
    <property type="match status" value="1"/>
</dbReference>
<dbReference type="Gene3D" id="3.40.50.150">
    <property type="entry name" value="Vaccinia Virus protein VP39"/>
    <property type="match status" value="1"/>
</dbReference>
<dbReference type="InterPro" id="IPR031340">
    <property type="entry name" value="RsmF_methylt_CI"/>
</dbReference>
<dbReference type="Pfam" id="PF13636">
    <property type="entry name" value="Methyltranf_PUA"/>
    <property type="match status" value="1"/>
</dbReference>
<keyword evidence="4 6" id="KW-0949">S-adenosyl-L-methionine</keyword>
<dbReference type="PROSITE" id="PS51686">
    <property type="entry name" value="SAM_MT_RSMB_NOP"/>
    <property type="match status" value="1"/>
</dbReference>
<dbReference type="Gene3D" id="2.30.130.60">
    <property type="match status" value="1"/>
</dbReference>
<feature type="binding site" evidence="6">
    <location>
        <begin position="109"/>
        <end position="115"/>
    </location>
    <ligand>
        <name>S-adenosyl-L-methionine</name>
        <dbReference type="ChEBI" id="CHEBI:59789"/>
    </ligand>
</feature>
<dbReference type="GO" id="GO:0008173">
    <property type="term" value="F:RNA methyltransferase activity"/>
    <property type="evidence" value="ECO:0007669"/>
    <property type="project" value="InterPro"/>
</dbReference>
<dbReference type="InterPro" id="IPR027391">
    <property type="entry name" value="Nol1_Nop2_Fmu_2"/>
</dbReference>
<feature type="active site" description="Nucleophile" evidence="6">
    <location>
        <position position="231"/>
    </location>
</feature>
<keyword evidence="5 6" id="KW-0694">RNA-binding</keyword>
<dbReference type="GO" id="GO:0001510">
    <property type="term" value="P:RNA methylation"/>
    <property type="evidence" value="ECO:0007669"/>
    <property type="project" value="InterPro"/>
</dbReference>
<dbReference type="eggNOG" id="COG3270">
    <property type="taxonomic scope" value="Bacteria"/>
</dbReference>
<proteinExistence type="inferred from homology"/>
<comment type="similarity">
    <text evidence="6">Belongs to the class I-like SAM-binding methyltransferase superfamily. RsmB/NOP family.</text>
</comment>
<dbReference type="InterPro" id="IPR031341">
    <property type="entry name" value="Methyltr_RsmF_N"/>
</dbReference>
<dbReference type="Gene3D" id="3.30.70.1170">
    <property type="entry name" value="Sun protein, domain 3"/>
    <property type="match status" value="1"/>
</dbReference>
<comment type="caution">
    <text evidence="8">The sequence shown here is derived from an EMBL/GenBank/DDBJ whole genome shotgun (WGS) entry which is preliminary data.</text>
</comment>
<evidence type="ECO:0000313" key="8">
    <source>
        <dbReference type="EMBL" id="EEC58898.1"/>
    </source>
</evidence>
<feature type="binding site" evidence="6">
    <location>
        <position position="160"/>
    </location>
    <ligand>
        <name>S-adenosyl-L-methionine</name>
        <dbReference type="ChEBI" id="CHEBI:59789"/>
    </ligand>
</feature>
<evidence type="ECO:0000256" key="2">
    <source>
        <dbReference type="ARBA" id="ARBA00022603"/>
    </source>
</evidence>
<dbReference type="AlphaFoldDB" id="B7AN10"/>
<dbReference type="Pfam" id="PF17125">
    <property type="entry name" value="Methyltr_RsmF_N"/>
    <property type="match status" value="1"/>
</dbReference>
<evidence type="ECO:0000256" key="6">
    <source>
        <dbReference type="PROSITE-ProRule" id="PRU01023"/>
    </source>
</evidence>
<feature type="domain" description="SAM-dependent MTase RsmB/NOP-type" evidence="7">
    <location>
        <begin position="22"/>
        <end position="302"/>
    </location>
</feature>
<dbReference type="PRINTS" id="PR02008">
    <property type="entry name" value="RCMTFAMILY"/>
</dbReference>
<evidence type="ECO:0000313" key="9">
    <source>
        <dbReference type="Proteomes" id="UP000003136"/>
    </source>
</evidence>
<dbReference type="PANTHER" id="PTHR22807:SF30">
    <property type="entry name" value="28S RRNA (CYTOSINE(4447)-C(5))-METHYLTRANSFERASE-RELATED"/>
    <property type="match status" value="1"/>
</dbReference>
<evidence type="ECO:0000259" key="7">
    <source>
        <dbReference type="PROSITE" id="PS51686"/>
    </source>
</evidence>
<dbReference type="STRING" id="483218.BACPEC_00062"/>
<sequence>MNLPQKYLDTMKDMLGDEFDAYLDSFNDSRYYGLRVNTLKITPEEFLRISPFELKPIPWIENGFYFSENDKPAKHPYYYAGLYYIQEPSAMTPANVLPVNEDDAILDMCAAPGGKSTELGAKLNHTGMLVTNDISNSRAKALLKNIEVFGIPNVLVMSEDPKKLVSYYPEFFDKIMIDAPCSGEGMFRKDNKLIKSWEKNGPEFYHEIQKGVLLAASKMLKPGGIMQYSTCTFSKLEDEESIRYILNECPELKLIDVKPYEGFSHGYEDDGQERDMQMSKTVRIWPHRMAGEGHFVALIKKDGSDGASVIPSSPSRGLKIPKELQEFLDEITYPVDTADISIRDERVFILPKQAGNTAGLRVMRTGLLLGEIKKNRFEPSQALAMVLRKDQYVSAVDLKSDDENVIRYLKGETIQIDPESCGVVRQSGWQLVCVDGYPLGWGKLANGTLKNKYLAGWRMM</sequence>
<name>B7AN10_9FIRM</name>
<dbReference type="InterPro" id="IPR011023">
    <property type="entry name" value="Nop2p"/>
</dbReference>
<organism evidence="8 9">
    <name type="scientific">[Bacteroides] pectinophilus ATCC 43243</name>
    <dbReference type="NCBI Taxonomy" id="483218"/>
    <lineage>
        <taxon>Bacteria</taxon>
        <taxon>Bacillati</taxon>
        <taxon>Bacillota</taxon>
        <taxon>Clostridia</taxon>
        <taxon>Eubacteriales</taxon>
    </lineage>
</organism>
<evidence type="ECO:0000256" key="3">
    <source>
        <dbReference type="ARBA" id="ARBA00022679"/>
    </source>
</evidence>
<dbReference type="InterPro" id="IPR023267">
    <property type="entry name" value="RCMT"/>
</dbReference>
<dbReference type="Proteomes" id="UP000003136">
    <property type="component" value="Unassembled WGS sequence"/>
</dbReference>
<dbReference type="InterPro" id="IPR029063">
    <property type="entry name" value="SAM-dependent_MTases_sf"/>
</dbReference>
<dbReference type="EMBL" id="ABVQ01000028">
    <property type="protein sequence ID" value="EEC58898.1"/>
    <property type="molecule type" value="Genomic_DNA"/>
</dbReference>
<reference evidence="8 9" key="2">
    <citation type="submission" date="2008-11" db="EMBL/GenBank/DDBJ databases">
        <authorList>
            <person name="Fulton L."/>
            <person name="Clifton S."/>
            <person name="Fulton B."/>
            <person name="Xu J."/>
            <person name="Minx P."/>
            <person name="Pepin K.H."/>
            <person name="Johnson M."/>
            <person name="Bhonagiri V."/>
            <person name="Nash W.E."/>
            <person name="Mardis E.R."/>
            <person name="Wilson R.K."/>
        </authorList>
    </citation>
    <scope>NUCLEOTIDE SEQUENCE [LARGE SCALE GENOMIC DNA]</scope>
    <source>
        <strain evidence="8 9">ATCC 43243</strain>
    </source>
</reference>
<keyword evidence="9" id="KW-1185">Reference proteome</keyword>
<dbReference type="GO" id="GO:0008757">
    <property type="term" value="F:S-adenosylmethionine-dependent methyltransferase activity"/>
    <property type="evidence" value="ECO:0007669"/>
    <property type="project" value="InterPro"/>
</dbReference>
<evidence type="ECO:0000256" key="1">
    <source>
        <dbReference type="ARBA" id="ARBA00022490"/>
    </source>
</evidence>
<accession>B7AN10</accession>